<evidence type="ECO:0000259" key="4">
    <source>
        <dbReference type="PROSITE" id="PS50051"/>
    </source>
</evidence>
<dbReference type="SMART" id="SM00382">
    <property type="entry name" value="AAA"/>
    <property type="match status" value="1"/>
</dbReference>
<dbReference type="PANTHER" id="PTHR32039">
    <property type="entry name" value="MAGNESIUM-CHELATASE SUBUNIT CHLI"/>
    <property type="match status" value="1"/>
</dbReference>
<proteinExistence type="inferred from homology"/>
<keyword evidence="6" id="KW-1185">Reference proteome</keyword>
<sequence>MTLARTWAVALNGAEGHLVDVEADQSDQTPDFRIIGLADKALGEAVQRVNNACANSGSPLPRRRLTVNLSPAALPKHGSGFDVAIAVAALATEGALDGAAVARTVHLGELGLDGRLRPTPGVLPAVRAAVRAGLRRVVVPHANGEEARLVTDAEIHAAGSLAEVLALHGADVAVPDIEPVRAPPSPVIDSGEDIDLGDVVGQSEAVEALVVAAVGGHHLLMSGPPGAGKTMLARRLPTILPDLDDDAALAVASIASLAGARVTRLSHTPPFVAPHHSASVAALVGGGSRVVRPGAIVRASEGVLFLDEAGEFPASALDALRQPLESGRIDIHRAGVSASFPARFQMILATNPCPCGDYGVRGGDCRCAPMAIRRYLGKLSGPLLDRVDIELHLTRVSHAHRSASTSALTSKAARIRVEQARERAARRLRDTPWRRNADVPGTWLRGGPVAPEPIVRRPLDAALHRGALTLRGYDRVLRVAWSLADLDGRERLSVDDVGRALYLKRGLVA</sequence>
<dbReference type="InterPro" id="IPR027417">
    <property type="entry name" value="P-loop_NTPase"/>
</dbReference>
<evidence type="ECO:0000313" key="6">
    <source>
        <dbReference type="Proteomes" id="UP001597042"/>
    </source>
</evidence>
<dbReference type="Pfam" id="PF13541">
    <property type="entry name" value="ChlI"/>
    <property type="match status" value="1"/>
</dbReference>
<keyword evidence="2" id="KW-0547">Nucleotide-binding</keyword>
<dbReference type="InterPro" id="IPR003593">
    <property type="entry name" value="AAA+_ATPase"/>
</dbReference>
<dbReference type="SUPFAM" id="SSF52540">
    <property type="entry name" value="P-loop containing nucleoside triphosphate hydrolases"/>
    <property type="match status" value="1"/>
</dbReference>
<dbReference type="EMBL" id="JBHTIM010000001">
    <property type="protein sequence ID" value="MFD0781337.1"/>
    <property type="molecule type" value="Genomic_DNA"/>
</dbReference>
<evidence type="ECO:0000256" key="3">
    <source>
        <dbReference type="ARBA" id="ARBA00022840"/>
    </source>
</evidence>
<dbReference type="CDD" id="cd00009">
    <property type="entry name" value="AAA"/>
    <property type="match status" value="1"/>
</dbReference>
<dbReference type="InterPro" id="IPR004482">
    <property type="entry name" value="Mg_chelat-rel"/>
</dbReference>
<dbReference type="InterPro" id="IPR025158">
    <property type="entry name" value="Mg_chelat-rel_C"/>
</dbReference>
<dbReference type="InterPro" id="IPR045006">
    <property type="entry name" value="CHLI-like"/>
</dbReference>
<dbReference type="NCBIfam" id="TIGR00368">
    <property type="entry name" value="YifB family Mg chelatase-like AAA ATPase"/>
    <property type="match status" value="1"/>
</dbReference>
<dbReference type="RefSeq" id="WP_378749781.1">
    <property type="nucleotide sequence ID" value="NZ_JBHSSV010000002.1"/>
</dbReference>
<name>A0ABW2ZRR7_9MICO</name>
<keyword evidence="3" id="KW-0067">ATP-binding</keyword>
<evidence type="ECO:0000256" key="1">
    <source>
        <dbReference type="ARBA" id="ARBA00006354"/>
    </source>
</evidence>
<dbReference type="InterPro" id="IPR014721">
    <property type="entry name" value="Ribsml_uS5_D2-typ_fold_subgr"/>
</dbReference>
<dbReference type="Gene3D" id="3.30.230.10">
    <property type="match status" value="1"/>
</dbReference>
<gene>
    <name evidence="5" type="ORF">ACFQZV_08495</name>
</gene>
<dbReference type="Pfam" id="PF01078">
    <property type="entry name" value="Mg_chelatase"/>
    <property type="match status" value="1"/>
</dbReference>
<comment type="caution">
    <text evidence="5">The sequence shown here is derived from an EMBL/GenBank/DDBJ whole genome shotgun (WGS) entry which is preliminary data.</text>
</comment>
<evidence type="ECO:0000313" key="5">
    <source>
        <dbReference type="EMBL" id="MFD0781337.1"/>
    </source>
</evidence>
<accession>A0ABW2ZRR7</accession>
<dbReference type="PROSITE" id="PS50051">
    <property type="entry name" value="MCM_2"/>
    <property type="match status" value="1"/>
</dbReference>
<feature type="domain" description="MCM C-terminal AAA(+) ATPase" evidence="4">
    <location>
        <begin position="277"/>
        <end position="352"/>
    </location>
</feature>
<dbReference type="Gene3D" id="3.40.50.300">
    <property type="entry name" value="P-loop containing nucleotide triphosphate hydrolases"/>
    <property type="match status" value="1"/>
</dbReference>
<evidence type="ECO:0000256" key="2">
    <source>
        <dbReference type="ARBA" id="ARBA00022741"/>
    </source>
</evidence>
<dbReference type="PANTHER" id="PTHR32039:SF7">
    <property type="entry name" value="COMPETENCE PROTEIN COMM"/>
    <property type="match status" value="1"/>
</dbReference>
<dbReference type="PRINTS" id="PR01657">
    <property type="entry name" value="MCMFAMILY"/>
</dbReference>
<dbReference type="Proteomes" id="UP001597042">
    <property type="component" value="Unassembled WGS sequence"/>
</dbReference>
<dbReference type="Pfam" id="PF13335">
    <property type="entry name" value="Mg_chelatase_C"/>
    <property type="match status" value="1"/>
</dbReference>
<organism evidence="5 6">
    <name type="scientific">Microbacterium koreense</name>
    <dbReference type="NCBI Taxonomy" id="323761"/>
    <lineage>
        <taxon>Bacteria</taxon>
        <taxon>Bacillati</taxon>
        <taxon>Actinomycetota</taxon>
        <taxon>Actinomycetes</taxon>
        <taxon>Micrococcales</taxon>
        <taxon>Microbacteriaceae</taxon>
        <taxon>Microbacterium</taxon>
    </lineage>
</organism>
<protein>
    <submittedName>
        <fullName evidence="5">YifB family Mg chelatase-like AAA ATPase</fullName>
    </submittedName>
</protein>
<dbReference type="InterPro" id="IPR001208">
    <property type="entry name" value="MCM_dom"/>
</dbReference>
<dbReference type="InterPro" id="IPR000523">
    <property type="entry name" value="Mg_chelatse_chII-like_cat_dom"/>
</dbReference>
<dbReference type="SUPFAM" id="SSF54211">
    <property type="entry name" value="Ribosomal protein S5 domain 2-like"/>
    <property type="match status" value="1"/>
</dbReference>
<comment type="similarity">
    <text evidence="1">Belongs to the Mg-chelatase subunits D/I family. ComM subfamily.</text>
</comment>
<reference evidence="6" key="1">
    <citation type="journal article" date="2019" name="Int. J. Syst. Evol. Microbiol.">
        <title>The Global Catalogue of Microorganisms (GCM) 10K type strain sequencing project: providing services to taxonomists for standard genome sequencing and annotation.</title>
        <authorList>
            <consortium name="The Broad Institute Genomics Platform"/>
            <consortium name="The Broad Institute Genome Sequencing Center for Infectious Disease"/>
            <person name="Wu L."/>
            <person name="Ma J."/>
        </authorList>
    </citation>
    <scope>NUCLEOTIDE SEQUENCE [LARGE SCALE GENOMIC DNA]</scope>
    <source>
        <strain evidence="6">CCUG 50754</strain>
    </source>
</reference>
<dbReference type="InterPro" id="IPR020568">
    <property type="entry name" value="Ribosomal_Su5_D2-typ_SF"/>
</dbReference>